<feature type="transmembrane region" description="Helical" evidence="1">
    <location>
        <begin position="175"/>
        <end position="193"/>
    </location>
</feature>
<feature type="transmembrane region" description="Helical" evidence="1">
    <location>
        <begin position="105"/>
        <end position="122"/>
    </location>
</feature>
<feature type="transmembrane region" description="Helical" evidence="1">
    <location>
        <begin position="69"/>
        <end position="93"/>
    </location>
</feature>
<dbReference type="AlphaFoldDB" id="A0A8H4QF58"/>
<organism evidence="2 3">
    <name type="scientific">Agrocybe pediades</name>
    <dbReference type="NCBI Taxonomy" id="84607"/>
    <lineage>
        <taxon>Eukaryota</taxon>
        <taxon>Fungi</taxon>
        <taxon>Dikarya</taxon>
        <taxon>Basidiomycota</taxon>
        <taxon>Agaricomycotina</taxon>
        <taxon>Agaricomycetes</taxon>
        <taxon>Agaricomycetidae</taxon>
        <taxon>Agaricales</taxon>
        <taxon>Agaricineae</taxon>
        <taxon>Strophariaceae</taxon>
        <taxon>Agrocybe</taxon>
    </lineage>
</organism>
<comment type="caution">
    <text evidence="2">The sequence shown here is derived from an EMBL/GenBank/DDBJ whole genome shotgun (WGS) entry which is preliminary data.</text>
</comment>
<evidence type="ECO:0000313" key="2">
    <source>
        <dbReference type="EMBL" id="KAF4609848.1"/>
    </source>
</evidence>
<evidence type="ECO:0000313" key="3">
    <source>
        <dbReference type="Proteomes" id="UP000521872"/>
    </source>
</evidence>
<name>A0A8H4QF58_9AGAR</name>
<dbReference type="Proteomes" id="UP000521872">
    <property type="component" value="Unassembled WGS sequence"/>
</dbReference>
<gene>
    <name evidence="2" type="ORF">D9613_010438</name>
</gene>
<keyword evidence="1" id="KW-0472">Membrane</keyword>
<evidence type="ECO:0000256" key="1">
    <source>
        <dbReference type="SAM" id="Phobius"/>
    </source>
</evidence>
<sequence length="344" mass="38079">MYYHDARAVEDLPNPFTPMAYLPPELAYQMSVGTYVLVGSLSVLIWDIITNLHADIKMLTRYTFTPSLLIYYISSSLPRRIASLGYLLGLSILETAPVGHCDFKLEIFFPIIMSSTSLLFFYRIRALYIGNNYVVGLFFALWLCVVASSITPIFAVSGANIGQTKYCQINRLERFVAASVIVPFVNDTLVFVATSWKLMRHSHAETSIKNGIRVMLLGRYLPAFSKAMLQDGQAYYLSLITVNLSSITLYFMPSVPLVYRSMCFIPNVVLMNVMACLIYRKIRFGDYKECPTCAASLSLHPDRSVFAPGAAIAAVRFAASPAAGMPGVQSGFQGIGSNAASHQK</sequence>
<feature type="transmembrane region" description="Helical" evidence="1">
    <location>
        <begin position="258"/>
        <end position="279"/>
    </location>
</feature>
<keyword evidence="1" id="KW-1133">Transmembrane helix</keyword>
<feature type="transmembrane region" description="Helical" evidence="1">
    <location>
        <begin position="26"/>
        <end position="49"/>
    </location>
</feature>
<accession>A0A8H4QF58</accession>
<keyword evidence="3" id="KW-1185">Reference proteome</keyword>
<proteinExistence type="predicted"/>
<feature type="transmembrane region" description="Helical" evidence="1">
    <location>
        <begin position="134"/>
        <end position="155"/>
    </location>
</feature>
<protein>
    <submittedName>
        <fullName evidence="2">Uncharacterized protein</fullName>
    </submittedName>
</protein>
<keyword evidence="1" id="KW-0812">Transmembrane</keyword>
<dbReference type="EMBL" id="JAACJL010000059">
    <property type="protein sequence ID" value="KAF4609848.1"/>
    <property type="molecule type" value="Genomic_DNA"/>
</dbReference>
<reference evidence="2 3" key="1">
    <citation type="submission" date="2019-12" db="EMBL/GenBank/DDBJ databases">
        <authorList>
            <person name="Floudas D."/>
            <person name="Bentzer J."/>
            <person name="Ahren D."/>
            <person name="Johansson T."/>
            <person name="Persson P."/>
            <person name="Tunlid A."/>
        </authorList>
    </citation>
    <scope>NUCLEOTIDE SEQUENCE [LARGE SCALE GENOMIC DNA]</scope>
    <source>
        <strain evidence="2 3">CBS 102.39</strain>
    </source>
</reference>
<feature type="transmembrane region" description="Helical" evidence="1">
    <location>
        <begin position="234"/>
        <end position="252"/>
    </location>
</feature>